<evidence type="ECO:0000256" key="3">
    <source>
        <dbReference type="ARBA" id="ARBA00023125"/>
    </source>
</evidence>
<organism evidence="9 10">
    <name type="scientific">Piptocephalis cylindrospora</name>
    <dbReference type="NCBI Taxonomy" id="1907219"/>
    <lineage>
        <taxon>Eukaryota</taxon>
        <taxon>Fungi</taxon>
        <taxon>Fungi incertae sedis</taxon>
        <taxon>Zoopagomycota</taxon>
        <taxon>Zoopagomycotina</taxon>
        <taxon>Zoopagomycetes</taxon>
        <taxon>Zoopagales</taxon>
        <taxon>Piptocephalidaceae</taxon>
        <taxon>Piptocephalis</taxon>
    </lineage>
</organism>
<dbReference type="Gene3D" id="1.10.20.10">
    <property type="entry name" value="Histone, subunit A"/>
    <property type="match status" value="1"/>
</dbReference>
<keyword evidence="6" id="KW-0539">Nucleus</keyword>
<dbReference type="InterPro" id="IPR050568">
    <property type="entry name" value="Transcr_DNA_Rep_Reg"/>
</dbReference>
<evidence type="ECO:0000313" key="9">
    <source>
        <dbReference type="EMBL" id="RKP13831.1"/>
    </source>
</evidence>
<dbReference type="InterPro" id="IPR009072">
    <property type="entry name" value="Histone-fold"/>
</dbReference>
<evidence type="ECO:0000256" key="7">
    <source>
        <dbReference type="ARBA" id="ARBA00038129"/>
    </source>
</evidence>
<dbReference type="Proteomes" id="UP000267251">
    <property type="component" value="Unassembled WGS sequence"/>
</dbReference>
<evidence type="ECO:0000256" key="6">
    <source>
        <dbReference type="ARBA" id="ARBA00023242"/>
    </source>
</evidence>
<evidence type="ECO:0000256" key="1">
    <source>
        <dbReference type="ARBA" id="ARBA00004123"/>
    </source>
</evidence>
<feature type="non-terminal residue" evidence="9">
    <location>
        <position position="1"/>
    </location>
</feature>
<sequence length="102" mass="11828">ALMQAFWANQLADVERGPHDYRVHQLPLARIKKVMKSDDEVKKQMISAEAPLIFAKACEIMILELTMRAWIHAEENKRRTLQRSDIATAITKSDMFDFLIDI</sequence>
<proteinExistence type="inferred from homology"/>
<dbReference type="GO" id="GO:0001228">
    <property type="term" value="F:DNA-binding transcription activator activity, RNA polymerase II-specific"/>
    <property type="evidence" value="ECO:0007669"/>
    <property type="project" value="TreeGrafter"/>
</dbReference>
<dbReference type="CDD" id="cd22908">
    <property type="entry name" value="HFD_NFYC-like"/>
    <property type="match status" value="1"/>
</dbReference>
<keyword evidence="4" id="KW-0010">Activator</keyword>
<name>A0A4P9Y6H0_9FUNG</name>
<keyword evidence="2" id="KW-0805">Transcription regulation</keyword>
<dbReference type="EMBL" id="KZ987935">
    <property type="protein sequence ID" value="RKP13831.1"/>
    <property type="molecule type" value="Genomic_DNA"/>
</dbReference>
<feature type="domain" description="Core Histone H2A/H2B/H3" evidence="8">
    <location>
        <begin position="20"/>
        <end position="90"/>
    </location>
</feature>
<dbReference type="GO" id="GO:0000978">
    <property type="term" value="F:RNA polymerase II cis-regulatory region sequence-specific DNA binding"/>
    <property type="evidence" value="ECO:0007669"/>
    <property type="project" value="TreeGrafter"/>
</dbReference>
<dbReference type="FunFam" id="1.10.20.10:FF:000006">
    <property type="entry name" value="Nuclear transcription factor Y subunit gamma"/>
    <property type="match status" value="1"/>
</dbReference>
<comment type="similarity">
    <text evidence="7">Belongs to the NFYC/HAP5 subunit family.</text>
</comment>
<dbReference type="PANTHER" id="PTHR10252:SF8">
    <property type="entry name" value="NUCLEAR TRANSCRIPTION FACTOR Y SUBUNIT GAMMA"/>
    <property type="match status" value="1"/>
</dbReference>
<dbReference type="OrthoDB" id="1272441at2759"/>
<dbReference type="PANTHER" id="PTHR10252">
    <property type="entry name" value="HISTONE-LIKE TRANSCRIPTION FACTOR CCAAT-RELATED"/>
    <property type="match status" value="1"/>
</dbReference>
<keyword evidence="5" id="KW-0804">Transcription</keyword>
<gene>
    <name evidence="9" type="ORF">BJ684DRAFT_2151</name>
</gene>
<keyword evidence="3" id="KW-0238">DNA-binding</keyword>
<dbReference type="GO" id="GO:0046982">
    <property type="term" value="F:protein heterodimerization activity"/>
    <property type="evidence" value="ECO:0007669"/>
    <property type="project" value="InterPro"/>
</dbReference>
<reference evidence="10" key="1">
    <citation type="journal article" date="2018" name="Nat. Microbiol.">
        <title>Leveraging single-cell genomics to expand the fungal tree of life.</title>
        <authorList>
            <person name="Ahrendt S.R."/>
            <person name="Quandt C.A."/>
            <person name="Ciobanu D."/>
            <person name="Clum A."/>
            <person name="Salamov A."/>
            <person name="Andreopoulos B."/>
            <person name="Cheng J.F."/>
            <person name="Woyke T."/>
            <person name="Pelin A."/>
            <person name="Henrissat B."/>
            <person name="Reynolds N.K."/>
            <person name="Benny G.L."/>
            <person name="Smith M.E."/>
            <person name="James T.Y."/>
            <person name="Grigoriev I.V."/>
        </authorList>
    </citation>
    <scope>NUCLEOTIDE SEQUENCE [LARGE SCALE GENOMIC DNA]</scope>
</reference>
<evidence type="ECO:0000256" key="4">
    <source>
        <dbReference type="ARBA" id="ARBA00023159"/>
    </source>
</evidence>
<evidence type="ECO:0000256" key="5">
    <source>
        <dbReference type="ARBA" id="ARBA00023163"/>
    </source>
</evidence>
<dbReference type="AlphaFoldDB" id="A0A4P9Y6H0"/>
<dbReference type="SUPFAM" id="SSF47113">
    <property type="entry name" value="Histone-fold"/>
    <property type="match status" value="1"/>
</dbReference>
<feature type="non-terminal residue" evidence="9">
    <location>
        <position position="102"/>
    </location>
</feature>
<accession>A0A4P9Y6H0</accession>
<dbReference type="Pfam" id="PF00125">
    <property type="entry name" value="Histone"/>
    <property type="match status" value="1"/>
</dbReference>
<evidence type="ECO:0000313" key="10">
    <source>
        <dbReference type="Proteomes" id="UP000267251"/>
    </source>
</evidence>
<dbReference type="GO" id="GO:0016602">
    <property type="term" value="C:CCAAT-binding factor complex"/>
    <property type="evidence" value="ECO:0007669"/>
    <property type="project" value="TreeGrafter"/>
</dbReference>
<evidence type="ECO:0000256" key="2">
    <source>
        <dbReference type="ARBA" id="ARBA00023015"/>
    </source>
</evidence>
<dbReference type="InterPro" id="IPR007125">
    <property type="entry name" value="H2A/H2B/H3"/>
</dbReference>
<protein>
    <submittedName>
        <fullName evidence="9">CCAAT binding transcription factor component</fullName>
    </submittedName>
</protein>
<comment type="subcellular location">
    <subcellularLocation>
        <location evidence="1">Nucleus</location>
    </subcellularLocation>
</comment>
<keyword evidence="10" id="KW-1185">Reference proteome</keyword>
<evidence type="ECO:0000259" key="8">
    <source>
        <dbReference type="Pfam" id="PF00125"/>
    </source>
</evidence>